<dbReference type="AlphaFoldDB" id="A0A1E5VYC8"/>
<dbReference type="PROSITE" id="PS51032">
    <property type="entry name" value="AP2_ERF"/>
    <property type="match status" value="1"/>
</dbReference>
<evidence type="ECO:0000256" key="4">
    <source>
        <dbReference type="ARBA" id="ARBA00023163"/>
    </source>
</evidence>
<accession>A0A1E5VYC8</accession>
<comment type="similarity">
    <text evidence="6">Belongs to the AP2/ERF transcription factor family. ERF subfamily.</text>
</comment>
<feature type="domain" description="AP2/ERF" evidence="8">
    <location>
        <begin position="39"/>
        <end position="100"/>
    </location>
</feature>
<gene>
    <name evidence="9" type="ORF">BAE44_0008879</name>
</gene>
<proteinExistence type="inferred from homology"/>
<evidence type="ECO:0000313" key="10">
    <source>
        <dbReference type="Proteomes" id="UP000095767"/>
    </source>
</evidence>
<dbReference type="InterPro" id="IPR036955">
    <property type="entry name" value="AP2/ERF_dom_sf"/>
</dbReference>
<keyword evidence="5" id="KW-0539">Nucleus</keyword>
<dbReference type="EMBL" id="LWDX02026301">
    <property type="protein sequence ID" value="OEL30104.1"/>
    <property type="molecule type" value="Genomic_DNA"/>
</dbReference>
<dbReference type="STRING" id="888268.A0A1E5VYC8"/>
<dbReference type="InterPro" id="IPR016177">
    <property type="entry name" value="DNA-bd_dom_sf"/>
</dbReference>
<keyword evidence="4" id="KW-0804">Transcription</keyword>
<dbReference type="PANTHER" id="PTHR31241">
    <property type="entry name" value="DEHYDRATION-RESPONSIVE ELEMENT-BINDING PROTEIN 2C"/>
    <property type="match status" value="1"/>
</dbReference>
<keyword evidence="3" id="KW-0238">DNA-binding</keyword>
<dbReference type="Proteomes" id="UP000095767">
    <property type="component" value="Unassembled WGS sequence"/>
</dbReference>
<dbReference type="GO" id="GO:0003700">
    <property type="term" value="F:DNA-binding transcription factor activity"/>
    <property type="evidence" value="ECO:0007669"/>
    <property type="project" value="InterPro"/>
</dbReference>
<organism evidence="9 10">
    <name type="scientific">Dichanthelium oligosanthes</name>
    <dbReference type="NCBI Taxonomy" id="888268"/>
    <lineage>
        <taxon>Eukaryota</taxon>
        <taxon>Viridiplantae</taxon>
        <taxon>Streptophyta</taxon>
        <taxon>Embryophyta</taxon>
        <taxon>Tracheophyta</taxon>
        <taxon>Spermatophyta</taxon>
        <taxon>Magnoliopsida</taxon>
        <taxon>Liliopsida</taxon>
        <taxon>Poales</taxon>
        <taxon>Poaceae</taxon>
        <taxon>PACMAD clade</taxon>
        <taxon>Panicoideae</taxon>
        <taxon>Panicodae</taxon>
        <taxon>Paniceae</taxon>
        <taxon>Dichantheliinae</taxon>
        <taxon>Dichanthelium</taxon>
    </lineage>
</organism>
<protein>
    <recommendedName>
        <fullName evidence="8">AP2/ERF domain-containing protein</fullName>
    </recommendedName>
</protein>
<reference evidence="9 10" key="1">
    <citation type="submission" date="2016-09" db="EMBL/GenBank/DDBJ databases">
        <title>The draft genome of Dichanthelium oligosanthes: A C3 panicoid grass species.</title>
        <authorList>
            <person name="Studer A.J."/>
            <person name="Schnable J.C."/>
            <person name="Brutnell T.P."/>
        </authorList>
    </citation>
    <scope>NUCLEOTIDE SEQUENCE [LARGE SCALE GENOMIC DNA]</scope>
    <source>
        <strain evidence="10">cv. Kellogg 1175</strain>
        <tissue evidence="9">Leaf</tissue>
    </source>
</reference>
<dbReference type="InterPro" id="IPR001471">
    <property type="entry name" value="AP2/ERF_dom"/>
</dbReference>
<evidence type="ECO:0000256" key="3">
    <source>
        <dbReference type="ARBA" id="ARBA00023125"/>
    </source>
</evidence>
<evidence type="ECO:0000256" key="5">
    <source>
        <dbReference type="ARBA" id="ARBA00023242"/>
    </source>
</evidence>
<keyword evidence="10" id="KW-1185">Reference proteome</keyword>
<evidence type="ECO:0000259" key="8">
    <source>
        <dbReference type="PROSITE" id="PS51032"/>
    </source>
</evidence>
<dbReference type="SMART" id="SM00380">
    <property type="entry name" value="AP2"/>
    <property type="match status" value="1"/>
</dbReference>
<comment type="subcellular location">
    <subcellularLocation>
        <location evidence="1">Nucleus</location>
    </subcellularLocation>
</comment>
<evidence type="ECO:0000256" key="2">
    <source>
        <dbReference type="ARBA" id="ARBA00023015"/>
    </source>
</evidence>
<dbReference type="CDD" id="cd00018">
    <property type="entry name" value="AP2"/>
    <property type="match status" value="1"/>
</dbReference>
<sequence length="271" mass="29333">MASSAPIGSNVPARKARRTRRPAFFPRPPAPGGIHKELGWVGVRERLWGGYAAEIRVPSSRYRVWIGRFQHALQAALAYDAAMFCFYGDNLPKLRKYNFPELPRPEIPDYGRYAGLTVDNIKEIADKHARDFAPFVPLPPVIPAPAAPVQVAEAGGGAAAAGEGVAAAAGTGATDTVDGHGNDDEVYIDADILTGDDLQFPSNDPDDFIRLMDVDVDVIFRATSTTDCHGNDVVYIDAEILTSEDLQFSSNNPDGFIGLIDVDMDLIFSEI</sequence>
<feature type="region of interest" description="Disordered" evidence="7">
    <location>
        <begin position="1"/>
        <end position="30"/>
    </location>
</feature>
<evidence type="ECO:0000256" key="6">
    <source>
        <dbReference type="ARBA" id="ARBA00024343"/>
    </source>
</evidence>
<dbReference type="GO" id="GO:0006950">
    <property type="term" value="P:response to stress"/>
    <property type="evidence" value="ECO:0007669"/>
    <property type="project" value="TreeGrafter"/>
</dbReference>
<evidence type="ECO:0000313" key="9">
    <source>
        <dbReference type="EMBL" id="OEL30104.1"/>
    </source>
</evidence>
<keyword evidence="2" id="KW-0805">Transcription regulation</keyword>
<dbReference type="PANTHER" id="PTHR31241:SF65">
    <property type="entry name" value="AP2_ERF DOMAIN-CONTAINING PROTEIN"/>
    <property type="match status" value="1"/>
</dbReference>
<dbReference type="Gene3D" id="3.30.730.10">
    <property type="entry name" value="AP2/ERF domain"/>
    <property type="match status" value="1"/>
</dbReference>
<dbReference type="GO" id="GO:0005634">
    <property type="term" value="C:nucleus"/>
    <property type="evidence" value="ECO:0007669"/>
    <property type="project" value="UniProtKB-SubCell"/>
</dbReference>
<evidence type="ECO:0000256" key="7">
    <source>
        <dbReference type="SAM" id="MobiDB-lite"/>
    </source>
</evidence>
<dbReference type="OrthoDB" id="677684at2759"/>
<dbReference type="GO" id="GO:0045893">
    <property type="term" value="P:positive regulation of DNA-templated transcription"/>
    <property type="evidence" value="ECO:0007669"/>
    <property type="project" value="TreeGrafter"/>
</dbReference>
<comment type="caution">
    <text evidence="9">The sequence shown here is derived from an EMBL/GenBank/DDBJ whole genome shotgun (WGS) entry which is preliminary data.</text>
</comment>
<evidence type="ECO:0000256" key="1">
    <source>
        <dbReference type="ARBA" id="ARBA00004123"/>
    </source>
</evidence>
<dbReference type="GO" id="GO:0000976">
    <property type="term" value="F:transcription cis-regulatory region binding"/>
    <property type="evidence" value="ECO:0007669"/>
    <property type="project" value="TreeGrafter"/>
</dbReference>
<name>A0A1E5VYC8_9POAL</name>
<dbReference type="SUPFAM" id="SSF54171">
    <property type="entry name" value="DNA-binding domain"/>
    <property type="match status" value="1"/>
</dbReference>